<dbReference type="RefSeq" id="WP_129004655.1">
    <property type="nucleotide sequence ID" value="NZ_SDHZ01000002.1"/>
</dbReference>
<evidence type="ECO:0000313" key="3">
    <source>
        <dbReference type="Proteomes" id="UP000290545"/>
    </source>
</evidence>
<sequence length="416" mass="47086">MKEIILVVWLGLYSGLVLAQQNGGVHFEKGTWAEITAKARKEKKLIFIDCYTSWCVPCKKLAAEVFPNEKVAAFFNSNFICFKTDIEVGAGVALAKNYHVGAYPTLLWVDGAGNLVHRAVGFMKAAPLLAEASKALSGGYAEVALEADYNKHKDDPAVVAAYLQFLNKMADSREREVALHYLSIIPKERYFEKDIYQLIAKQVQTPFSPVITYIYANRNSFDEKFGKANVESMLAEKYTRNASQLLSAVKAGKVFDEAAFQKLLAMMDEKGITSKEELVTTVRIKELQYSRNWMAYVTRVNNAVKKGVYKNISTRTWVDWYSPLITGKCTDSTALETALYWIDSAFKSNEAFSMSNFKGYWADKVAVLERMPDKARDLAVIKSELMLLSELENKQEAFYKMQAERKKMLEAMLHQQ</sequence>
<dbReference type="SUPFAM" id="SSF52833">
    <property type="entry name" value="Thioredoxin-like"/>
    <property type="match status" value="1"/>
</dbReference>
<dbReference type="Gene3D" id="3.40.30.10">
    <property type="entry name" value="Glutaredoxin"/>
    <property type="match status" value="1"/>
</dbReference>
<proteinExistence type="predicted"/>
<keyword evidence="1" id="KW-0676">Redox-active center</keyword>
<protein>
    <submittedName>
        <fullName evidence="2">DUF255 domain-containing protein</fullName>
    </submittedName>
</protein>
<dbReference type="OrthoDB" id="120730at2"/>
<gene>
    <name evidence="2" type="ORF">ESB13_16075</name>
</gene>
<evidence type="ECO:0000313" key="2">
    <source>
        <dbReference type="EMBL" id="RXK83603.1"/>
    </source>
</evidence>
<dbReference type="InterPro" id="IPR017937">
    <property type="entry name" value="Thioredoxin_CS"/>
</dbReference>
<reference evidence="2 3" key="1">
    <citation type="submission" date="2019-01" db="EMBL/GenBank/DDBJ databases">
        <title>Filimonas sp. strain TTM-71.</title>
        <authorList>
            <person name="Chen W.-M."/>
        </authorList>
    </citation>
    <scope>NUCLEOTIDE SEQUENCE [LARGE SCALE GENOMIC DNA]</scope>
    <source>
        <strain evidence="2 3">TTM-71</strain>
    </source>
</reference>
<evidence type="ECO:0000256" key="1">
    <source>
        <dbReference type="ARBA" id="ARBA00023284"/>
    </source>
</evidence>
<organism evidence="2 3">
    <name type="scientific">Filimonas effusa</name>
    <dbReference type="NCBI Taxonomy" id="2508721"/>
    <lineage>
        <taxon>Bacteria</taxon>
        <taxon>Pseudomonadati</taxon>
        <taxon>Bacteroidota</taxon>
        <taxon>Chitinophagia</taxon>
        <taxon>Chitinophagales</taxon>
        <taxon>Chitinophagaceae</taxon>
        <taxon>Filimonas</taxon>
    </lineage>
</organism>
<dbReference type="Proteomes" id="UP000290545">
    <property type="component" value="Unassembled WGS sequence"/>
</dbReference>
<dbReference type="EMBL" id="SDHZ01000002">
    <property type="protein sequence ID" value="RXK83603.1"/>
    <property type="molecule type" value="Genomic_DNA"/>
</dbReference>
<dbReference type="InterPro" id="IPR036249">
    <property type="entry name" value="Thioredoxin-like_sf"/>
</dbReference>
<dbReference type="PROSITE" id="PS00194">
    <property type="entry name" value="THIOREDOXIN_1"/>
    <property type="match status" value="1"/>
</dbReference>
<dbReference type="Pfam" id="PF13899">
    <property type="entry name" value="Thioredoxin_7"/>
    <property type="match status" value="1"/>
</dbReference>
<comment type="caution">
    <text evidence="2">The sequence shown here is derived from an EMBL/GenBank/DDBJ whole genome shotgun (WGS) entry which is preliminary data.</text>
</comment>
<dbReference type="AlphaFoldDB" id="A0A4Q1D6S5"/>
<keyword evidence="3" id="KW-1185">Reference proteome</keyword>
<accession>A0A4Q1D6S5</accession>
<name>A0A4Q1D6S5_9BACT</name>